<evidence type="ECO:0000313" key="2">
    <source>
        <dbReference type="Proteomes" id="UP000663879"/>
    </source>
</evidence>
<protein>
    <recommendedName>
        <fullName evidence="3">RING-type domain-containing protein</fullName>
    </recommendedName>
</protein>
<organism evidence="1 2">
    <name type="scientific">Brachionus calyciflorus</name>
    <dbReference type="NCBI Taxonomy" id="104777"/>
    <lineage>
        <taxon>Eukaryota</taxon>
        <taxon>Metazoa</taxon>
        <taxon>Spiralia</taxon>
        <taxon>Gnathifera</taxon>
        <taxon>Rotifera</taxon>
        <taxon>Eurotatoria</taxon>
        <taxon>Monogononta</taxon>
        <taxon>Pseudotrocha</taxon>
        <taxon>Ploima</taxon>
        <taxon>Brachionidae</taxon>
        <taxon>Brachionus</taxon>
    </lineage>
</organism>
<accession>A0A814IRZ0</accession>
<proteinExistence type="predicted"/>
<gene>
    <name evidence="1" type="ORF">OXX778_LOCUS17718</name>
</gene>
<dbReference type="SUPFAM" id="SSF57850">
    <property type="entry name" value="RING/U-box"/>
    <property type="match status" value="1"/>
</dbReference>
<evidence type="ECO:0000313" key="1">
    <source>
        <dbReference type="EMBL" id="CAF1028044.1"/>
    </source>
</evidence>
<dbReference type="Gene3D" id="3.30.40.10">
    <property type="entry name" value="Zinc/RING finger domain, C3HC4 (zinc finger)"/>
    <property type="match status" value="1"/>
</dbReference>
<reference evidence="1" key="1">
    <citation type="submission" date="2021-02" db="EMBL/GenBank/DDBJ databases">
        <authorList>
            <person name="Nowell W R."/>
        </authorList>
    </citation>
    <scope>NUCLEOTIDE SEQUENCE</scope>
    <source>
        <strain evidence="1">Ploen Becks lab</strain>
    </source>
</reference>
<dbReference type="OrthoDB" id="26184at2759"/>
<name>A0A814IRZ0_9BILA</name>
<keyword evidence="2" id="KW-1185">Reference proteome</keyword>
<dbReference type="AlphaFoldDB" id="A0A814IRZ0"/>
<dbReference type="Proteomes" id="UP000663879">
    <property type="component" value="Unassembled WGS sequence"/>
</dbReference>
<sequence>MCSFKFFGIRHGSSRIWIDSIWKDIYDEFYSYDENETINWERLAVDAIELKKKEKRHTKDLQCNKCLEMIERCVRFKKCEHIYHEKCLDKEKIRNCQKCLEDSKKDNDIDKNFKDLSINQ</sequence>
<dbReference type="InterPro" id="IPR013083">
    <property type="entry name" value="Znf_RING/FYVE/PHD"/>
</dbReference>
<dbReference type="EMBL" id="CAJNOC010004619">
    <property type="protein sequence ID" value="CAF1028044.1"/>
    <property type="molecule type" value="Genomic_DNA"/>
</dbReference>
<evidence type="ECO:0008006" key="3">
    <source>
        <dbReference type="Google" id="ProtNLM"/>
    </source>
</evidence>
<comment type="caution">
    <text evidence="1">The sequence shown here is derived from an EMBL/GenBank/DDBJ whole genome shotgun (WGS) entry which is preliminary data.</text>
</comment>